<dbReference type="Proteomes" id="UP001524547">
    <property type="component" value="Unassembled WGS sequence"/>
</dbReference>
<protein>
    <submittedName>
        <fullName evidence="2">DUF308 domain-containing protein</fullName>
    </submittedName>
</protein>
<accession>A0ABT1VUI5</accession>
<keyword evidence="3" id="KW-1185">Reference proteome</keyword>
<feature type="transmembrane region" description="Helical" evidence="1">
    <location>
        <begin position="168"/>
        <end position="188"/>
    </location>
</feature>
<proteinExistence type="predicted"/>
<keyword evidence="1" id="KW-0812">Transmembrane</keyword>
<evidence type="ECO:0000313" key="3">
    <source>
        <dbReference type="Proteomes" id="UP001524547"/>
    </source>
</evidence>
<organism evidence="2 3">
    <name type="scientific">Rhizosaccharibacter radicis</name>
    <dbReference type="NCBI Taxonomy" id="2782605"/>
    <lineage>
        <taxon>Bacteria</taxon>
        <taxon>Pseudomonadati</taxon>
        <taxon>Pseudomonadota</taxon>
        <taxon>Alphaproteobacteria</taxon>
        <taxon>Acetobacterales</taxon>
        <taxon>Acetobacteraceae</taxon>
        <taxon>Rhizosaccharibacter</taxon>
    </lineage>
</organism>
<keyword evidence="1" id="KW-0472">Membrane</keyword>
<evidence type="ECO:0000313" key="2">
    <source>
        <dbReference type="EMBL" id="MCQ8239989.1"/>
    </source>
</evidence>
<sequence>MPMSASIPSTPRNHPSTRWLPAYYLSRAAASAVWIGIVLSVGRSMPPVAAALLVAYPAIDSIANLLDARRNGGVARNPSQALNSAASALVALAVLAALHRPNSILVVLGVWAALAGLLQLATGVRRWRHHGAQWAMILSGAQSTLAGAFFVRQALLAPLSVTDTAAKLVGYAGFGAFYFLLSGVWLLIRRQEKDIPARRV</sequence>
<comment type="caution">
    <text evidence="2">The sequence shown here is derived from an EMBL/GenBank/DDBJ whole genome shotgun (WGS) entry which is preliminary data.</text>
</comment>
<name>A0ABT1VUI5_9PROT</name>
<gene>
    <name evidence="2" type="ORF">NFI88_03930</name>
</gene>
<reference evidence="2 3" key="1">
    <citation type="submission" date="2022-06" db="EMBL/GenBank/DDBJ databases">
        <title>Rhizosaccharibacter gen. nov. sp. nov. KSS12, endophytic bacteria isolated from sugarcane.</title>
        <authorList>
            <person name="Pitiwittayakul N."/>
        </authorList>
    </citation>
    <scope>NUCLEOTIDE SEQUENCE [LARGE SCALE GENOMIC DNA]</scope>
    <source>
        <strain evidence="2 3">KSS12</strain>
    </source>
</reference>
<feature type="transmembrane region" description="Helical" evidence="1">
    <location>
        <begin position="134"/>
        <end position="156"/>
    </location>
</feature>
<feature type="transmembrane region" description="Helical" evidence="1">
    <location>
        <begin position="80"/>
        <end position="98"/>
    </location>
</feature>
<dbReference type="EMBL" id="JAMZEJ010000002">
    <property type="protein sequence ID" value="MCQ8239989.1"/>
    <property type="molecule type" value="Genomic_DNA"/>
</dbReference>
<evidence type="ECO:0000256" key="1">
    <source>
        <dbReference type="SAM" id="Phobius"/>
    </source>
</evidence>
<feature type="transmembrane region" description="Helical" evidence="1">
    <location>
        <begin position="104"/>
        <end position="122"/>
    </location>
</feature>
<keyword evidence="1" id="KW-1133">Transmembrane helix</keyword>
<dbReference type="RefSeq" id="WP_422918717.1">
    <property type="nucleotide sequence ID" value="NZ_JAMZEJ010000002.1"/>
</dbReference>
<feature type="transmembrane region" description="Helical" evidence="1">
    <location>
        <begin position="48"/>
        <end position="68"/>
    </location>
</feature>
<feature type="transmembrane region" description="Helical" evidence="1">
    <location>
        <begin position="21"/>
        <end position="42"/>
    </location>
</feature>